<reference evidence="2 3" key="1">
    <citation type="submission" date="2024-01" db="EMBL/GenBank/DDBJ databases">
        <title>The genome of the rayed Mediterranean limpet Patella caerulea (Linnaeus, 1758).</title>
        <authorList>
            <person name="Anh-Thu Weber A."/>
            <person name="Halstead-Nussloch G."/>
        </authorList>
    </citation>
    <scope>NUCLEOTIDE SEQUENCE [LARGE SCALE GENOMIC DNA]</scope>
    <source>
        <strain evidence="2">AATW-2023a</strain>
        <tissue evidence="2">Whole specimen</tissue>
    </source>
</reference>
<dbReference type="GO" id="GO:0015074">
    <property type="term" value="P:DNA integration"/>
    <property type="evidence" value="ECO:0007669"/>
    <property type="project" value="InterPro"/>
</dbReference>
<dbReference type="InterPro" id="IPR036397">
    <property type="entry name" value="RNaseH_sf"/>
</dbReference>
<comment type="caution">
    <text evidence="2">The sequence shown here is derived from an EMBL/GenBank/DDBJ whole genome shotgun (WGS) entry which is preliminary data.</text>
</comment>
<dbReference type="PANTHER" id="PTHR37984:SF7">
    <property type="entry name" value="INTEGRASE CATALYTIC DOMAIN-CONTAINING PROTEIN"/>
    <property type="match status" value="1"/>
</dbReference>
<dbReference type="EMBL" id="JAZGQO010000006">
    <property type="protein sequence ID" value="KAK6185506.1"/>
    <property type="molecule type" value="Genomic_DNA"/>
</dbReference>
<sequence>MLTFIFPFVGCPTRIFSDGGPQLVPQETQQPLQHWGVRHRLTTAEYPQSNGESAVRQLKRLFQAGGGRWSCVRRLLRRFTRAKNTPTIGGKSPAEIVCCHPIRSRVPTHYHLMRNGSSLWMNTTDAQWRRSTERFKSMIPILNQSLR</sequence>
<feature type="domain" description="Integrase catalytic" evidence="1">
    <location>
        <begin position="1"/>
        <end position="51"/>
    </location>
</feature>
<keyword evidence="3" id="KW-1185">Reference proteome</keyword>
<evidence type="ECO:0000313" key="3">
    <source>
        <dbReference type="Proteomes" id="UP001347796"/>
    </source>
</evidence>
<evidence type="ECO:0000259" key="1">
    <source>
        <dbReference type="PROSITE" id="PS50994"/>
    </source>
</evidence>
<dbReference type="InterPro" id="IPR001584">
    <property type="entry name" value="Integrase_cat-core"/>
</dbReference>
<name>A0AAN8JXE0_PATCE</name>
<dbReference type="PANTHER" id="PTHR37984">
    <property type="entry name" value="PROTEIN CBG26694"/>
    <property type="match status" value="1"/>
</dbReference>
<accession>A0AAN8JXE0</accession>
<gene>
    <name evidence="2" type="ORF">SNE40_007724</name>
</gene>
<dbReference type="Proteomes" id="UP001347796">
    <property type="component" value="Unassembled WGS sequence"/>
</dbReference>
<protein>
    <recommendedName>
        <fullName evidence="1">Integrase catalytic domain-containing protein</fullName>
    </recommendedName>
</protein>
<dbReference type="InterPro" id="IPR050951">
    <property type="entry name" value="Retrovirus_Pol_polyprotein"/>
</dbReference>
<dbReference type="InterPro" id="IPR012337">
    <property type="entry name" value="RNaseH-like_sf"/>
</dbReference>
<proteinExistence type="predicted"/>
<evidence type="ECO:0000313" key="2">
    <source>
        <dbReference type="EMBL" id="KAK6185506.1"/>
    </source>
</evidence>
<dbReference type="Gene3D" id="3.30.420.10">
    <property type="entry name" value="Ribonuclease H-like superfamily/Ribonuclease H"/>
    <property type="match status" value="1"/>
</dbReference>
<dbReference type="PROSITE" id="PS50994">
    <property type="entry name" value="INTEGRASE"/>
    <property type="match status" value="1"/>
</dbReference>
<dbReference type="AlphaFoldDB" id="A0AAN8JXE0"/>
<dbReference type="GO" id="GO:0003676">
    <property type="term" value="F:nucleic acid binding"/>
    <property type="evidence" value="ECO:0007669"/>
    <property type="project" value="InterPro"/>
</dbReference>
<organism evidence="2 3">
    <name type="scientific">Patella caerulea</name>
    <name type="common">Rayed Mediterranean limpet</name>
    <dbReference type="NCBI Taxonomy" id="87958"/>
    <lineage>
        <taxon>Eukaryota</taxon>
        <taxon>Metazoa</taxon>
        <taxon>Spiralia</taxon>
        <taxon>Lophotrochozoa</taxon>
        <taxon>Mollusca</taxon>
        <taxon>Gastropoda</taxon>
        <taxon>Patellogastropoda</taxon>
        <taxon>Patelloidea</taxon>
        <taxon>Patellidae</taxon>
        <taxon>Patella</taxon>
    </lineage>
</organism>
<dbReference type="SUPFAM" id="SSF53098">
    <property type="entry name" value="Ribonuclease H-like"/>
    <property type="match status" value="1"/>
</dbReference>